<evidence type="ECO:0000313" key="2">
    <source>
        <dbReference type="Proteomes" id="UP000234661"/>
    </source>
</evidence>
<proteinExistence type="predicted"/>
<evidence type="ECO:0000313" key="1">
    <source>
        <dbReference type="EMBL" id="PLM62369.1"/>
    </source>
</evidence>
<comment type="caution">
    <text evidence="1">The sequence shown here is derived from an EMBL/GenBank/DDBJ whole genome shotgun (WGS) entry which is preliminary data.</text>
</comment>
<name>A0A2J4ZH43_9ENTR</name>
<reference evidence="1 2" key="1">
    <citation type="submission" date="2017-11" db="EMBL/GenBank/DDBJ databases">
        <authorList>
            <person name="Han C.G."/>
        </authorList>
    </citation>
    <scope>NUCLEOTIDE SEQUENCE [LARGE SCALE GENOMIC DNA]</scope>
    <source>
        <strain evidence="1 2">A2</strain>
    </source>
</reference>
<dbReference type="AlphaFoldDB" id="A0A2J4ZH43"/>
<sequence>MRFLILYFMGGIMIRFVIAAFISILTIKGAFADINVFIAPNDLNYETNSTSEINHYLDELKKNNTKVDVDKDPKISNELKKYIGIVNDRVSDVFSESEFKKYRGDVCKISITTGDTAPSDPVLTQVFTYDELADNKKQSCQKLNNELIKKVAKDKGLSYPKVVKDYGSLSIDMIFLFK</sequence>
<organism evidence="1 2">
    <name type="scientific">Klebsiella michiganensis</name>
    <dbReference type="NCBI Taxonomy" id="1134687"/>
    <lineage>
        <taxon>Bacteria</taxon>
        <taxon>Pseudomonadati</taxon>
        <taxon>Pseudomonadota</taxon>
        <taxon>Gammaproteobacteria</taxon>
        <taxon>Enterobacterales</taxon>
        <taxon>Enterobacteriaceae</taxon>
        <taxon>Klebsiella/Raoultella group</taxon>
        <taxon>Klebsiella</taxon>
    </lineage>
</organism>
<protein>
    <submittedName>
        <fullName evidence="1">Uncharacterized protein</fullName>
    </submittedName>
</protein>
<reference evidence="1 2" key="2">
    <citation type="submission" date="2018-01" db="EMBL/GenBank/DDBJ databases">
        <title>Genomic study of Klebsiella pneumoniae.</title>
        <authorList>
            <person name="Yang Y."/>
            <person name="Bicalho R."/>
        </authorList>
    </citation>
    <scope>NUCLEOTIDE SEQUENCE [LARGE SCALE GENOMIC DNA]</scope>
    <source>
        <strain evidence="1 2">A2</strain>
    </source>
</reference>
<dbReference type="Proteomes" id="UP000234661">
    <property type="component" value="Unassembled WGS sequence"/>
</dbReference>
<gene>
    <name evidence="1" type="ORF">CWM85_14635</name>
</gene>
<accession>A0A2J4ZH43</accession>
<dbReference type="EMBL" id="PIET01000399">
    <property type="protein sequence ID" value="PLM62369.1"/>
    <property type="molecule type" value="Genomic_DNA"/>
</dbReference>